<evidence type="ECO:0000313" key="2">
    <source>
        <dbReference type="Proteomes" id="UP000198942"/>
    </source>
</evidence>
<organism evidence="1 2">
    <name type="scientific">Mucilaginibacter gossypiicola</name>
    <dbReference type="NCBI Taxonomy" id="551995"/>
    <lineage>
        <taxon>Bacteria</taxon>
        <taxon>Pseudomonadati</taxon>
        <taxon>Bacteroidota</taxon>
        <taxon>Sphingobacteriia</taxon>
        <taxon>Sphingobacteriales</taxon>
        <taxon>Sphingobacteriaceae</taxon>
        <taxon>Mucilaginibacter</taxon>
    </lineage>
</organism>
<name>A0A1H8UJY3_9SPHI</name>
<dbReference type="EMBL" id="FOCL01000019">
    <property type="protein sequence ID" value="SEP03495.1"/>
    <property type="molecule type" value="Genomic_DNA"/>
</dbReference>
<protein>
    <submittedName>
        <fullName evidence="1">Uncharacterized protein</fullName>
    </submittedName>
</protein>
<dbReference type="STRING" id="551995.SAMN05192574_119104"/>
<dbReference type="RefSeq" id="WP_091221739.1">
    <property type="nucleotide sequence ID" value="NZ_FOCL01000019.1"/>
</dbReference>
<dbReference type="AlphaFoldDB" id="A0A1H8UJY3"/>
<accession>A0A1H8UJY3</accession>
<sequence>MDLNNVTLEITGLIITFDHYEALAANLLSKGKSGFSDDYGKIQSKNSGHLRAFFGDTTFYDEDKQLKKLSDIKAAIKAGLEGADTKKVHELIEKLEKDAKKMRKLYKALQQ</sequence>
<dbReference type="Proteomes" id="UP000198942">
    <property type="component" value="Unassembled WGS sequence"/>
</dbReference>
<reference evidence="2" key="1">
    <citation type="submission" date="2016-10" db="EMBL/GenBank/DDBJ databases">
        <authorList>
            <person name="Varghese N."/>
            <person name="Submissions S."/>
        </authorList>
    </citation>
    <scope>NUCLEOTIDE SEQUENCE [LARGE SCALE GENOMIC DNA]</scope>
    <source>
        <strain evidence="2">Gh-48</strain>
    </source>
</reference>
<gene>
    <name evidence="1" type="ORF">SAMN05192574_119104</name>
</gene>
<evidence type="ECO:0000313" key="1">
    <source>
        <dbReference type="EMBL" id="SEP03495.1"/>
    </source>
</evidence>
<dbReference type="OrthoDB" id="9899334at2"/>
<keyword evidence="2" id="KW-1185">Reference proteome</keyword>
<proteinExistence type="predicted"/>